<protein>
    <recommendedName>
        <fullName evidence="2">Protein CPL1-like domain-containing protein</fullName>
    </recommendedName>
</protein>
<dbReference type="Proteomes" id="UP000054399">
    <property type="component" value="Unassembled WGS sequence"/>
</dbReference>
<organism evidence="3 4">
    <name type="scientific">Cryptococcus tetragattii IND107</name>
    <dbReference type="NCBI Taxonomy" id="1296105"/>
    <lineage>
        <taxon>Eukaryota</taxon>
        <taxon>Fungi</taxon>
        <taxon>Dikarya</taxon>
        <taxon>Basidiomycota</taxon>
        <taxon>Agaricomycotina</taxon>
        <taxon>Tremellomycetes</taxon>
        <taxon>Tremellales</taxon>
        <taxon>Cryptococcaceae</taxon>
        <taxon>Cryptococcus</taxon>
        <taxon>Cryptococcus gattii species complex</taxon>
    </lineage>
</organism>
<dbReference type="RefSeq" id="XP_066617067.1">
    <property type="nucleotide sequence ID" value="XM_066755166.1"/>
</dbReference>
<reference evidence="3" key="2">
    <citation type="submission" date="2024-01" db="EMBL/GenBank/DDBJ databases">
        <title>Comparative genomics of Cryptococcus and Kwoniella reveals pathogenesis evolution and contrasting modes of karyotype evolution via chromosome fusion or intercentromeric recombination.</title>
        <authorList>
            <person name="Coelho M.A."/>
            <person name="David-Palma M."/>
            <person name="Shea T."/>
            <person name="Bowers K."/>
            <person name="Mcginley-Smith S."/>
            <person name="Mohammad A.W."/>
            <person name="Gnirke A."/>
            <person name="Yurkov A.M."/>
            <person name="Nowrousian M."/>
            <person name="Sun S."/>
            <person name="Cuomo C.A."/>
            <person name="Heitman J."/>
        </authorList>
    </citation>
    <scope>NUCLEOTIDE SEQUENCE</scope>
    <source>
        <strain evidence="3">IND107</strain>
    </source>
</reference>
<dbReference type="PANTHER" id="PTHR35192">
    <property type="entry name" value="PROTEIN, PUTATIVE-RELATED"/>
    <property type="match status" value="1"/>
</dbReference>
<sequence length="225" mass="24031">MISVQAFILILCFFASAAYASPRLFLEGCLKSNSAPANSLAISATSPSQCAIQCWSQREDTRYAYWDSLSDNRCLCSPFPANAQDFTLNSNEDRASEICAEGIAVYVRVEESPNFQVEGKRARKGRLVDVSLRAEGLCPTPLTACSVAGNTSIYECLDLNVDMSSCGGCVNGIFGSIKRANSAVDCTSLPGVALNAATCLHGQCRAFRCDSGYTLTNDHACVADS</sequence>
<accession>A0ABR3C589</accession>
<feature type="signal peptide" evidence="1">
    <location>
        <begin position="1"/>
        <end position="20"/>
    </location>
</feature>
<comment type="caution">
    <text evidence="3">The sequence shown here is derived from an EMBL/GenBank/DDBJ whole genome shotgun (WGS) entry which is preliminary data.</text>
</comment>
<gene>
    <name evidence="3" type="ORF">I308_100598</name>
</gene>
<feature type="chain" id="PRO_5045634160" description="Protein CPL1-like domain-containing protein" evidence="1">
    <location>
        <begin position="21"/>
        <end position="225"/>
    </location>
</feature>
<evidence type="ECO:0000259" key="2">
    <source>
        <dbReference type="Pfam" id="PF21671"/>
    </source>
</evidence>
<dbReference type="GeneID" id="91987456"/>
<dbReference type="PANTHER" id="PTHR35192:SF2">
    <property type="entry name" value="APPLE DOMAIN-CONTAINING PROTEIN"/>
    <property type="match status" value="1"/>
</dbReference>
<evidence type="ECO:0000313" key="4">
    <source>
        <dbReference type="Proteomes" id="UP000054399"/>
    </source>
</evidence>
<dbReference type="InterPro" id="IPR048661">
    <property type="entry name" value="CPL1-like"/>
</dbReference>
<name>A0ABR3C589_9TREE</name>
<reference evidence="3" key="1">
    <citation type="submission" date="2015-01" db="EMBL/GenBank/DDBJ databases">
        <authorList>
            <consortium name="The Broad Institute Genomics Platform"/>
            <person name="Cuomo C."/>
            <person name="Litvintseva A."/>
            <person name="Chen Y."/>
            <person name="Heitman J."/>
            <person name="Sun S."/>
            <person name="Springer D."/>
            <person name="Dromer F."/>
            <person name="Young S."/>
            <person name="Zeng Q."/>
            <person name="Gargeya S."/>
            <person name="Abouelleil A."/>
            <person name="Alvarado L."/>
            <person name="Chapman S.B."/>
            <person name="Gainer-Dewar J."/>
            <person name="Goldberg J."/>
            <person name="Griggs A."/>
            <person name="Gujja S."/>
            <person name="Hansen M."/>
            <person name="Howarth C."/>
            <person name="Imamovic A."/>
            <person name="Larimer J."/>
            <person name="Murphy C."/>
            <person name="Naylor J."/>
            <person name="Pearson M."/>
            <person name="Priest M."/>
            <person name="Roberts A."/>
            <person name="Saif S."/>
            <person name="Shea T."/>
            <person name="Sykes S."/>
            <person name="Wortman J."/>
            <person name="Nusbaum C."/>
            <person name="Birren B."/>
        </authorList>
    </citation>
    <scope>NUCLEOTIDE SEQUENCE</scope>
    <source>
        <strain evidence="3">IND107</strain>
    </source>
</reference>
<dbReference type="InterPro" id="IPR038955">
    <property type="entry name" value="PriA/CPL1_fungi"/>
</dbReference>
<feature type="domain" description="Protein CPL1-like" evidence="2">
    <location>
        <begin position="154"/>
        <end position="221"/>
    </location>
</feature>
<evidence type="ECO:0000256" key="1">
    <source>
        <dbReference type="SAM" id="SignalP"/>
    </source>
</evidence>
<keyword evidence="1" id="KW-0732">Signal</keyword>
<evidence type="ECO:0000313" key="3">
    <source>
        <dbReference type="EMBL" id="KAL0255790.1"/>
    </source>
</evidence>
<dbReference type="Pfam" id="PF21671">
    <property type="entry name" value="CPL1-like"/>
    <property type="match status" value="1"/>
</dbReference>
<keyword evidence="4" id="KW-1185">Reference proteome</keyword>
<proteinExistence type="predicted"/>
<dbReference type="EMBL" id="ATAM02000001">
    <property type="protein sequence ID" value="KAL0255790.1"/>
    <property type="molecule type" value="Genomic_DNA"/>
</dbReference>